<feature type="binding site" evidence="9">
    <location>
        <position position="216"/>
    </location>
    <ligand>
        <name>Mg(2+)</name>
        <dbReference type="ChEBI" id="CHEBI:18420"/>
        <label>2</label>
    </ligand>
</feature>
<keyword evidence="9" id="KW-0460">Magnesium</keyword>
<dbReference type="UniPathway" id="UPA00035">
    <property type="reaction ID" value="UER00041"/>
</dbReference>
<feature type="binding site" evidence="9">
    <location>
        <position position="216"/>
    </location>
    <ligand>
        <name>Mg(2+)</name>
        <dbReference type="ChEBI" id="CHEBI:18420"/>
        <label>1</label>
    </ligand>
</feature>
<comment type="function">
    <text evidence="9">Catalyzes the transfer of the phosphoribosyl group of 5-phosphorylribose-1-pyrophosphate (PRPP) to anthranilate to yield N-(5'-phosphoribosyl)-anthranilate (PRA).</text>
</comment>
<feature type="binding site" evidence="9">
    <location>
        <position position="215"/>
    </location>
    <ligand>
        <name>Mg(2+)</name>
        <dbReference type="ChEBI" id="CHEBI:18420"/>
        <label>2</label>
    </ligand>
</feature>
<gene>
    <name evidence="9 12" type="primary">trpD</name>
    <name evidence="12" type="ORF">DWB68_03885</name>
</gene>
<dbReference type="EMBL" id="QQXK01000005">
    <property type="protein sequence ID" value="RII43207.1"/>
    <property type="molecule type" value="Genomic_DNA"/>
</dbReference>
<keyword evidence="4 9" id="KW-0808">Transferase</keyword>
<feature type="domain" description="Glycosyl transferase family 3" evidence="10">
    <location>
        <begin position="65"/>
        <end position="319"/>
    </location>
</feature>
<dbReference type="InterPro" id="IPR035902">
    <property type="entry name" value="Nuc_phospho_transferase"/>
</dbReference>
<evidence type="ECO:0000259" key="10">
    <source>
        <dbReference type="Pfam" id="PF00591"/>
    </source>
</evidence>
<dbReference type="GO" id="GO:0000162">
    <property type="term" value="P:L-tryptophan biosynthetic process"/>
    <property type="evidence" value="ECO:0007669"/>
    <property type="project" value="UniProtKB-UniRule"/>
</dbReference>
<dbReference type="Proteomes" id="UP000265419">
    <property type="component" value="Unassembled WGS sequence"/>
</dbReference>
<evidence type="ECO:0000256" key="6">
    <source>
        <dbReference type="ARBA" id="ARBA00023141"/>
    </source>
</evidence>
<evidence type="ECO:0000256" key="7">
    <source>
        <dbReference type="ARBA" id="ARBA00052328"/>
    </source>
</evidence>
<dbReference type="SUPFAM" id="SSF52418">
    <property type="entry name" value="Nucleoside phosphorylase/phosphoribosyltransferase catalytic domain"/>
    <property type="match status" value="1"/>
</dbReference>
<keyword evidence="3 9" id="KW-0328">Glycosyltransferase</keyword>
<evidence type="ECO:0000256" key="2">
    <source>
        <dbReference type="ARBA" id="ARBA00022605"/>
    </source>
</evidence>
<feature type="binding site" evidence="9">
    <location>
        <begin position="74"/>
        <end position="75"/>
    </location>
    <ligand>
        <name>5-phospho-alpha-D-ribose 1-diphosphate</name>
        <dbReference type="ChEBI" id="CHEBI:58017"/>
    </ligand>
</feature>
<comment type="caution">
    <text evidence="9">Lacks conserved residue(s) required for the propagation of feature annotation.</text>
</comment>
<feature type="binding site" evidence="9">
    <location>
        <position position="71"/>
    </location>
    <ligand>
        <name>anthranilate</name>
        <dbReference type="ChEBI" id="CHEBI:16567"/>
        <label>1</label>
    </ligand>
</feature>
<keyword evidence="6 9" id="KW-0057">Aromatic amino acid biosynthesis</keyword>
<dbReference type="Pfam" id="PF02885">
    <property type="entry name" value="Glycos_trans_3N"/>
    <property type="match status" value="1"/>
</dbReference>
<dbReference type="NCBIfam" id="TIGR01245">
    <property type="entry name" value="trpD"/>
    <property type="match status" value="1"/>
</dbReference>
<comment type="similarity">
    <text evidence="9">Belongs to the anthranilate phosphoribosyltransferase family.</text>
</comment>
<dbReference type="PANTHER" id="PTHR43285">
    <property type="entry name" value="ANTHRANILATE PHOSPHORIBOSYLTRANSFERASE"/>
    <property type="match status" value="1"/>
</dbReference>
<feature type="binding site" evidence="9">
    <location>
        <position position="79"/>
    </location>
    <ligand>
        <name>5-phospho-alpha-D-ribose 1-diphosphate</name>
        <dbReference type="ChEBI" id="CHEBI:58017"/>
    </ligand>
</feature>
<dbReference type="Pfam" id="PF00591">
    <property type="entry name" value="Glycos_transf_3"/>
    <property type="match status" value="1"/>
</dbReference>
<feature type="binding site" evidence="9">
    <location>
        <begin position="81"/>
        <end position="84"/>
    </location>
    <ligand>
        <name>5-phospho-alpha-D-ribose 1-diphosphate</name>
        <dbReference type="ChEBI" id="CHEBI:58017"/>
    </ligand>
</feature>
<name>A0A399JF55_9MICC</name>
<proteinExistence type="inferred from homology"/>
<dbReference type="GO" id="GO:0004048">
    <property type="term" value="F:anthranilate phosphoribosyltransferase activity"/>
    <property type="evidence" value="ECO:0007669"/>
    <property type="project" value="UniProtKB-UniRule"/>
</dbReference>
<feature type="binding site" evidence="9">
    <location>
        <position position="157"/>
    </location>
    <ligand>
        <name>anthranilate</name>
        <dbReference type="ChEBI" id="CHEBI:16567"/>
        <label>2</label>
    </ligand>
</feature>
<organism evidence="12 13">
    <name type="scientific">Galactobacter valiniphilus</name>
    <dbReference type="NCBI Taxonomy" id="2676122"/>
    <lineage>
        <taxon>Bacteria</taxon>
        <taxon>Bacillati</taxon>
        <taxon>Actinomycetota</taxon>
        <taxon>Actinomycetes</taxon>
        <taxon>Micrococcales</taxon>
        <taxon>Micrococcaceae</taxon>
        <taxon>Galactobacter</taxon>
    </lineage>
</organism>
<evidence type="ECO:0000256" key="1">
    <source>
        <dbReference type="ARBA" id="ARBA00004907"/>
    </source>
</evidence>
<comment type="catalytic activity">
    <reaction evidence="7 9">
        <text>N-(5-phospho-beta-D-ribosyl)anthranilate + diphosphate = 5-phospho-alpha-D-ribose 1-diphosphate + anthranilate</text>
        <dbReference type="Rhea" id="RHEA:11768"/>
        <dbReference type="ChEBI" id="CHEBI:16567"/>
        <dbReference type="ChEBI" id="CHEBI:18277"/>
        <dbReference type="ChEBI" id="CHEBI:33019"/>
        <dbReference type="ChEBI" id="CHEBI:58017"/>
        <dbReference type="EC" id="2.4.2.18"/>
    </reaction>
</comment>
<reference evidence="12 13" key="1">
    <citation type="submission" date="2018-07" db="EMBL/GenBank/DDBJ databases">
        <title>Arthrobacter sp. nov., isolated from raw cow's milk with high bacterial count.</title>
        <authorList>
            <person name="Hahne J."/>
            <person name="Isele D."/>
            <person name="Lipski A."/>
        </authorList>
    </citation>
    <scope>NUCLEOTIDE SEQUENCE [LARGE SCALE GENOMIC DNA]</scope>
    <source>
        <strain evidence="12 13">JZ R-35</strain>
    </source>
</reference>
<evidence type="ECO:0000259" key="11">
    <source>
        <dbReference type="Pfam" id="PF02885"/>
    </source>
</evidence>
<comment type="cofactor">
    <cofactor evidence="9">
        <name>Mg(2+)</name>
        <dbReference type="ChEBI" id="CHEBI:18420"/>
    </cofactor>
    <text evidence="9">Binds 2 magnesium ions per monomer.</text>
</comment>
<feature type="domain" description="Glycosyl transferase family 3 N-terminal" evidence="11">
    <location>
        <begin position="3"/>
        <end position="56"/>
    </location>
</feature>
<feature type="binding site" evidence="9">
    <location>
        <position position="102"/>
    </location>
    <ligand>
        <name>anthranilate</name>
        <dbReference type="ChEBI" id="CHEBI:16567"/>
        <label>1</label>
    </ligand>
</feature>
<evidence type="ECO:0000256" key="4">
    <source>
        <dbReference type="ARBA" id="ARBA00022679"/>
    </source>
</evidence>
<dbReference type="GO" id="GO:0005829">
    <property type="term" value="C:cytosol"/>
    <property type="evidence" value="ECO:0007669"/>
    <property type="project" value="TreeGrafter"/>
</dbReference>
<evidence type="ECO:0000256" key="5">
    <source>
        <dbReference type="ARBA" id="ARBA00022822"/>
    </source>
</evidence>
<feature type="binding site" evidence="9">
    <location>
        <position position="71"/>
    </location>
    <ligand>
        <name>5-phospho-alpha-D-ribose 1-diphosphate</name>
        <dbReference type="ChEBI" id="CHEBI:58017"/>
    </ligand>
</feature>
<dbReference type="AlphaFoldDB" id="A0A399JF55"/>
<evidence type="ECO:0000256" key="9">
    <source>
        <dbReference type="HAMAP-Rule" id="MF_00211"/>
    </source>
</evidence>
<dbReference type="PANTHER" id="PTHR43285:SF2">
    <property type="entry name" value="ANTHRANILATE PHOSPHORIBOSYLTRANSFERASE"/>
    <property type="match status" value="1"/>
</dbReference>
<dbReference type="Gene3D" id="3.40.1030.10">
    <property type="entry name" value="Nucleoside phosphorylase/phosphoribosyltransferase catalytic domain"/>
    <property type="match status" value="1"/>
</dbReference>
<dbReference type="InterPro" id="IPR005940">
    <property type="entry name" value="Anthranilate_Pribosyl_Tfrase"/>
</dbReference>
<evidence type="ECO:0000256" key="8">
    <source>
        <dbReference type="ARBA" id="ARBA00061188"/>
    </source>
</evidence>
<dbReference type="InterPro" id="IPR017459">
    <property type="entry name" value="Glycosyl_Trfase_fam3_N_dom"/>
</dbReference>
<keyword evidence="2 9" id="KW-0028">Amino-acid biosynthesis</keyword>
<comment type="pathway">
    <text evidence="1 9">Amino-acid biosynthesis; L-tryptophan biosynthesis; L-tryptophan from chorismate: step 2/5.</text>
</comment>
<dbReference type="InterPro" id="IPR000312">
    <property type="entry name" value="Glycosyl_Trfase_fam3"/>
</dbReference>
<dbReference type="SUPFAM" id="SSF47648">
    <property type="entry name" value="Nucleoside phosphorylase/phosphoribosyltransferase N-terminal domain"/>
    <property type="match status" value="1"/>
</dbReference>
<feature type="binding site" evidence="9">
    <location>
        <position position="83"/>
    </location>
    <ligand>
        <name>Mg(2+)</name>
        <dbReference type="ChEBI" id="CHEBI:18420"/>
        <label>1</label>
    </ligand>
</feature>
<evidence type="ECO:0000313" key="13">
    <source>
        <dbReference type="Proteomes" id="UP000265419"/>
    </source>
</evidence>
<comment type="subunit">
    <text evidence="9">Homodimer.</text>
</comment>
<evidence type="ECO:0000313" key="12">
    <source>
        <dbReference type="EMBL" id="RII43207.1"/>
    </source>
</evidence>
<dbReference type="FunFam" id="3.40.1030.10:FF:000002">
    <property type="entry name" value="Anthranilate phosphoribosyltransferase"/>
    <property type="match status" value="1"/>
</dbReference>
<protein>
    <recommendedName>
        <fullName evidence="9">Anthranilate phosphoribosyltransferase</fullName>
        <ecNumber evidence="9">2.4.2.18</ecNumber>
    </recommendedName>
</protein>
<keyword evidence="5 9" id="KW-0822">Tryptophan biosynthesis</keyword>
<feature type="binding site" evidence="9">
    <location>
        <begin position="99"/>
        <end position="107"/>
    </location>
    <ligand>
        <name>5-phospho-alpha-D-ribose 1-diphosphate</name>
        <dbReference type="ChEBI" id="CHEBI:58017"/>
    </ligand>
</feature>
<evidence type="ECO:0000256" key="3">
    <source>
        <dbReference type="ARBA" id="ARBA00022676"/>
    </source>
</evidence>
<accession>A0A399JF55</accession>
<keyword evidence="9" id="KW-0479">Metal-binding</keyword>
<keyword evidence="13" id="KW-1185">Reference proteome</keyword>
<dbReference type="GO" id="GO:0000287">
    <property type="term" value="F:magnesium ion binding"/>
    <property type="evidence" value="ECO:0007669"/>
    <property type="project" value="UniProtKB-UniRule"/>
</dbReference>
<dbReference type="InterPro" id="IPR036320">
    <property type="entry name" value="Glycosyl_Trfase_fam3_N_dom_sf"/>
</dbReference>
<feature type="binding site" evidence="9">
    <location>
        <position position="111"/>
    </location>
    <ligand>
        <name>5-phospho-alpha-D-ribose 1-diphosphate</name>
        <dbReference type="ChEBI" id="CHEBI:58017"/>
    </ligand>
</feature>
<sequence length="333" mass="34403">MIARQDLPQRWSTWAMSQIMQGAASDVQVAGFLVALRAKGETVDEFAGLVEAMSAAARPLPIRGESLDIVGTGGDRQNTVNISTMAAFVAAGAGARVVKHGNRAASSTTGTADVIEALGVKLDLPPEALPGVLESAGLTFCFARIFHPSMAHAAPARAQLGVPTAFNFMGPLTNPANPTASAIGCADARMAPIMAGVLASRGKRALVFRGDDGLDELTTTAENHVWEVRSGAVSEHRIDARDFGLARVTLDDLRGGEAAHNAQVVRDVLAGTEGAALDAVLFNAAGALVAYDERAEGTLEERLSAALLRARASVESGAAAGVLERWVAASNAA</sequence>
<dbReference type="EC" id="2.4.2.18" evidence="9"/>
<dbReference type="Gene3D" id="1.20.970.10">
    <property type="entry name" value="Transferase, Pyrimidine Nucleoside Phosphorylase, Chain C"/>
    <property type="match status" value="1"/>
</dbReference>
<comment type="similarity">
    <text evidence="8">In the C-terminal section; belongs to the anthranilate phosphoribosyltransferase family.</text>
</comment>
<comment type="caution">
    <text evidence="12">The sequence shown here is derived from an EMBL/GenBank/DDBJ whole genome shotgun (WGS) entry which is preliminary data.</text>
</comment>
<dbReference type="HAMAP" id="MF_00211">
    <property type="entry name" value="TrpD"/>
    <property type="match status" value="1"/>
</dbReference>